<accession>A0A7L3NRX4</accession>
<feature type="non-terminal residue" evidence="7">
    <location>
        <position position="230"/>
    </location>
</feature>
<dbReference type="GO" id="GO:0003925">
    <property type="term" value="F:G protein activity"/>
    <property type="evidence" value="ECO:0007669"/>
    <property type="project" value="UniProtKB-EC"/>
</dbReference>
<dbReference type="PROSITE" id="PS51419">
    <property type="entry name" value="RAB"/>
    <property type="match status" value="1"/>
</dbReference>
<dbReference type="GO" id="GO:0005525">
    <property type="term" value="F:GTP binding"/>
    <property type="evidence" value="ECO:0007669"/>
    <property type="project" value="UniProtKB-KW"/>
</dbReference>
<keyword evidence="4" id="KW-0378">Hydrolase</keyword>
<keyword evidence="3" id="KW-0547">Nucleotide-binding</keyword>
<dbReference type="OrthoDB" id="18798at2759"/>
<gene>
    <name evidence="7" type="primary">Rasl12</name>
    <name evidence="7" type="ORF">OREMEL_R09583</name>
</gene>
<dbReference type="InterPro" id="IPR001806">
    <property type="entry name" value="Small_GTPase"/>
</dbReference>
<reference evidence="7 8" key="1">
    <citation type="submission" date="2019-09" db="EMBL/GenBank/DDBJ databases">
        <title>Bird 10,000 Genomes (B10K) Project - Family phase.</title>
        <authorList>
            <person name="Zhang G."/>
        </authorList>
    </citation>
    <scope>NUCLEOTIDE SEQUENCE [LARGE SCALE GENOMIC DNA]</scope>
    <source>
        <strain evidence="7">OUT-0002</strain>
    </source>
</reference>
<dbReference type="PRINTS" id="PR00449">
    <property type="entry name" value="RASTRNSFRMNG"/>
</dbReference>
<dbReference type="InterPro" id="IPR051065">
    <property type="entry name" value="Ras-related_GTPase"/>
</dbReference>
<comment type="caution">
    <text evidence="7">The sequence shown here is derived from an EMBL/GenBank/DDBJ whole genome shotgun (WGS) entry which is preliminary data.</text>
</comment>
<evidence type="ECO:0000313" key="8">
    <source>
        <dbReference type="Proteomes" id="UP000579904"/>
    </source>
</evidence>
<dbReference type="Pfam" id="PF00071">
    <property type="entry name" value="Ras"/>
    <property type="match status" value="1"/>
</dbReference>
<evidence type="ECO:0000256" key="3">
    <source>
        <dbReference type="ARBA" id="ARBA00022741"/>
    </source>
</evidence>
<evidence type="ECO:0000256" key="5">
    <source>
        <dbReference type="ARBA" id="ARBA00023134"/>
    </source>
</evidence>
<evidence type="ECO:0000256" key="1">
    <source>
        <dbReference type="ARBA" id="ARBA00008344"/>
    </source>
</evidence>
<evidence type="ECO:0000256" key="4">
    <source>
        <dbReference type="ARBA" id="ARBA00022801"/>
    </source>
</evidence>
<dbReference type="SUPFAM" id="SSF52540">
    <property type="entry name" value="P-loop containing nucleoside triphosphate hydrolases"/>
    <property type="match status" value="1"/>
</dbReference>
<comment type="similarity">
    <text evidence="1">Belongs to the small GTPase superfamily. Ras family.</text>
</comment>
<evidence type="ECO:0000256" key="2">
    <source>
        <dbReference type="ARBA" id="ARBA00011984"/>
    </source>
</evidence>
<organism evidence="7 8">
    <name type="scientific">Oreotrochilus melanogaster</name>
    <dbReference type="NCBI Taxonomy" id="689266"/>
    <lineage>
        <taxon>Eukaryota</taxon>
        <taxon>Metazoa</taxon>
        <taxon>Chordata</taxon>
        <taxon>Craniata</taxon>
        <taxon>Vertebrata</taxon>
        <taxon>Euteleostomi</taxon>
        <taxon>Archelosauria</taxon>
        <taxon>Archosauria</taxon>
        <taxon>Dinosauria</taxon>
        <taxon>Saurischia</taxon>
        <taxon>Theropoda</taxon>
        <taxon>Coelurosauria</taxon>
        <taxon>Aves</taxon>
        <taxon>Neognathae</taxon>
        <taxon>Neoaves</taxon>
        <taxon>Strisores</taxon>
        <taxon>Apodiformes</taxon>
        <taxon>Trochilidae</taxon>
        <taxon>Oreotrochilus</taxon>
    </lineage>
</organism>
<protein>
    <recommendedName>
        <fullName evidence="2">small monomeric GTPase</fullName>
        <ecNumber evidence="2">3.6.5.2</ecNumber>
    </recommendedName>
</protein>
<dbReference type="PROSITE" id="PS51421">
    <property type="entry name" value="RAS"/>
    <property type="match status" value="1"/>
</dbReference>
<dbReference type="AlphaFoldDB" id="A0A7L3NRX4"/>
<dbReference type="InterPro" id="IPR027417">
    <property type="entry name" value="P-loop_NTPase"/>
</dbReference>
<keyword evidence="8" id="KW-1185">Reference proteome</keyword>
<evidence type="ECO:0000256" key="6">
    <source>
        <dbReference type="ARBA" id="ARBA00048098"/>
    </source>
</evidence>
<name>A0A7L3NRX4_9AVES</name>
<dbReference type="EC" id="3.6.5.2" evidence="2"/>
<sequence>MSSMFGKPRAGAERPPQSPLAECHVAILGCRGAGKSALTVKFLTKRFISEYDPNLEDTYTSEELVDQQPVLLKVMDTADQDGPGNCERYLHWASVFLVVYSIEDRRSFEGCQRYLDVLTLHARGCQRRCPMLLLGNKLDMEQYRQVPAAEGMSLASRFGCLFFEVSACQDFLGVQQVFHLPSCTFNTLSTVSYKEIPSVAQAKLVTVKSSRAQSKRKAPTLTLLKGFKIF</sequence>
<dbReference type="Gene3D" id="3.40.50.300">
    <property type="entry name" value="P-loop containing nucleotide triphosphate hydrolases"/>
    <property type="match status" value="1"/>
</dbReference>
<dbReference type="SMART" id="SM00173">
    <property type="entry name" value="RAS"/>
    <property type="match status" value="1"/>
</dbReference>
<dbReference type="Proteomes" id="UP000579904">
    <property type="component" value="Unassembled WGS sequence"/>
</dbReference>
<comment type="catalytic activity">
    <reaction evidence="6">
        <text>GTP + H2O = GDP + phosphate + H(+)</text>
        <dbReference type="Rhea" id="RHEA:19669"/>
        <dbReference type="ChEBI" id="CHEBI:15377"/>
        <dbReference type="ChEBI" id="CHEBI:15378"/>
        <dbReference type="ChEBI" id="CHEBI:37565"/>
        <dbReference type="ChEBI" id="CHEBI:43474"/>
        <dbReference type="ChEBI" id="CHEBI:58189"/>
        <dbReference type="EC" id="3.6.5.2"/>
    </reaction>
</comment>
<feature type="non-terminal residue" evidence="7">
    <location>
        <position position="1"/>
    </location>
</feature>
<keyword evidence="5" id="KW-0342">GTP-binding</keyword>
<dbReference type="SMART" id="SM00174">
    <property type="entry name" value="RHO"/>
    <property type="match status" value="1"/>
</dbReference>
<dbReference type="EMBL" id="VZUB01053505">
    <property type="protein sequence ID" value="NXU81824.1"/>
    <property type="molecule type" value="Genomic_DNA"/>
</dbReference>
<proteinExistence type="inferred from homology"/>
<dbReference type="PANTHER" id="PTHR45704">
    <property type="entry name" value="RAS-LIKE FAMILY MEMBER 11"/>
    <property type="match status" value="1"/>
</dbReference>
<dbReference type="SMART" id="SM00175">
    <property type="entry name" value="RAB"/>
    <property type="match status" value="1"/>
</dbReference>
<evidence type="ECO:0000313" key="7">
    <source>
        <dbReference type="EMBL" id="NXU81824.1"/>
    </source>
</evidence>